<keyword evidence="1" id="KW-0812">Transmembrane</keyword>
<reference evidence="3" key="2">
    <citation type="submission" date="2017-02" db="UniProtKB">
        <authorList>
            <consortium name="WormBaseParasite"/>
        </authorList>
    </citation>
    <scope>IDENTIFICATION</scope>
</reference>
<keyword evidence="1" id="KW-1133">Transmembrane helix</keyword>
<sequence>MICQQLYINAVYCIAKLKLLLMVIVFVHKADSRPQIARLTSSTQIQVRDALMDRVAKERPLLNLEDIAQSFRKAQPVMSLHETSRDTT</sequence>
<evidence type="ECO:0000313" key="3">
    <source>
        <dbReference type="WBParaSite" id="ACAC_0001450401-mRNA-1"/>
    </source>
</evidence>
<name>A0A0K0DRW5_ANGCA</name>
<keyword evidence="2" id="KW-1185">Reference proteome</keyword>
<feature type="transmembrane region" description="Helical" evidence="1">
    <location>
        <begin position="6"/>
        <end position="28"/>
    </location>
</feature>
<accession>A0A0K0DRW5</accession>
<dbReference type="WBParaSite" id="ACAC_0001450401-mRNA-1">
    <property type="protein sequence ID" value="ACAC_0001450401-mRNA-1"/>
    <property type="gene ID" value="ACAC_0001450401"/>
</dbReference>
<dbReference type="Proteomes" id="UP000035642">
    <property type="component" value="Unassembled WGS sequence"/>
</dbReference>
<reference evidence="2" key="1">
    <citation type="submission" date="2012-09" db="EMBL/GenBank/DDBJ databases">
        <authorList>
            <person name="Martin A.A."/>
        </authorList>
    </citation>
    <scope>NUCLEOTIDE SEQUENCE</scope>
</reference>
<keyword evidence="1" id="KW-0472">Membrane</keyword>
<evidence type="ECO:0000313" key="2">
    <source>
        <dbReference type="Proteomes" id="UP000035642"/>
    </source>
</evidence>
<evidence type="ECO:0000256" key="1">
    <source>
        <dbReference type="SAM" id="Phobius"/>
    </source>
</evidence>
<organism evidence="2 3">
    <name type="scientific">Angiostrongylus cantonensis</name>
    <name type="common">Rat lungworm</name>
    <dbReference type="NCBI Taxonomy" id="6313"/>
    <lineage>
        <taxon>Eukaryota</taxon>
        <taxon>Metazoa</taxon>
        <taxon>Ecdysozoa</taxon>
        <taxon>Nematoda</taxon>
        <taxon>Chromadorea</taxon>
        <taxon>Rhabditida</taxon>
        <taxon>Rhabditina</taxon>
        <taxon>Rhabditomorpha</taxon>
        <taxon>Strongyloidea</taxon>
        <taxon>Metastrongylidae</taxon>
        <taxon>Angiostrongylus</taxon>
    </lineage>
</organism>
<proteinExistence type="predicted"/>
<protein>
    <submittedName>
        <fullName evidence="3">Sigma70_r3 domain-containing protein</fullName>
    </submittedName>
</protein>
<dbReference type="AlphaFoldDB" id="A0A0K0DRW5"/>